<dbReference type="Proteomes" id="UP000521868">
    <property type="component" value="Unassembled WGS sequence"/>
</dbReference>
<accession>A0A7X6DDZ4</accession>
<keyword evidence="1" id="KW-0472">Membrane</keyword>
<name>A0A7X6DDZ4_9BURK</name>
<dbReference type="EMBL" id="VTOX01000002">
    <property type="protein sequence ID" value="NKE65401.1"/>
    <property type="molecule type" value="Genomic_DNA"/>
</dbReference>
<gene>
    <name evidence="2" type="ORF">RAMLITH_06170</name>
</gene>
<reference evidence="2 3" key="1">
    <citation type="journal article" date="2020" name="Nature">
        <title>Bacterial chemolithoautotrophy via manganese oxidation.</title>
        <authorList>
            <person name="Yu H."/>
            <person name="Leadbetter J.R."/>
        </authorList>
    </citation>
    <scope>NUCLEOTIDE SEQUENCE [LARGE SCALE GENOMIC DNA]</scope>
    <source>
        <strain evidence="2 3">RBP-1</strain>
    </source>
</reference>
<proteinExistence type="predicted"/>
<organism evidence="2 3">
    <name type="scientific">Ramlibacter lithotrophicus</name>
    <dbReference type="NCBI Taxonomy" id="2606681"/>
    <lineage>
        <taxon>Bacteria</taxon>
        <taxon>Pseudomonadati</taxon>
        <taxon>Pseudomonadota</taxon>
        <taxon>Betaproteobacteria</taxon>
        <taxon>Burkholderiales</taxon>
        <taxon>Comamonadaceae</taxon>
        <taxon>Ramlibacter</taxon>
    </lineage>
</organism>
<evidence type="ECO:0000313" key="2">
    <source>
        <dbReference type="EMBL" id="NKE65401.1"/>
    </source>
</evidence>
<dbReference type="RefSeq" id="WP_168106522.1">
    <property type="nucleotide sequence ID" value="NZ_VTOX01000002.1"/>
</dbReference>
<evidence type="ECO:0000313" key="3">
    <source>
        <dbReference type="Proteomes" id="UP000521868"/>
    </source>
</evidence>
<sequence length="313" mass="32471">MTVRKTCLKCGHTASVVLYGLATCPRCGALYAKTDEAQAAAQAAARRAGRRKVALLELAAVAVVAAAGAAWLARAYVERQELRAAVDDIVRWGAVMADADAAAAARAALGEARIRAERLKYRVTITASPRGTGAATIEVTNGSAVTLPYLTLETRRYLNGALVGSTQAPIVITGGIQPGQTRQFVYAPAGDMRATAWSVALAPAAQDGGAQPGLAELRGATGAEQLAANCQAADLAAAEAALQRVGTFDPSGRDLQLKEAAEPLARSRGEAFVRAVAAIGACRNALLTALTVRRHDGGEFAVFASEDGWVRLY</sequence>
<keyword evidence="1" id="KW-0812">Transmembrane</keyword>
<keyword evidence="3" id="KW-1185">Reference proteome</keyword>
<feature type="transmembrane region" description="Helical" evidence="1">
    <location>
        <begin position="53"/>
        <end position="73"/>
    </location>
</feature>
<protein>
    <submittedName>
        <fullName evidence="2">Uncharacterized protein</fullName>
    </submittedName>
</protein>
<dbReference type="AlphaFoldDB" id="A0A7X6DDZ4"/>
<comment type="caution">
    <text evidence="2">The sequence shown here is derived from an EMBL/GenBank/DDBJ whole genome shotgun (WGS) entry which is preliminary data.</text>
</comment>
<keyword evidence="1" id="KW-1133">Transmembrane helix</keyword>
<evidence type="ECO:0000256" key="1">
    <source>
        <dbReference type="SAM" id="Phobius"/>
    </source>
</evidence>